<comment type="caution">
    <text evidence="3">The sequence shown here is derived from an EMBL/GenBank/DDBJ whole genome shotgun (WGS) entry which is preliminary data.</text>
</comment>
<keyword evidence="1" id="KW-1133">Transmembrane helix</keyword>
<dbReference type="RefSeq" id="WP_206927321.1">
    <property type="nucleotide sequence ID" value="NZ_JAEKJW010000002.1"/>
</dbReference>
<dbReference type="PANTHER" id="PTHR22911">
    <property type="entry name" value="ACYL-MALONYL CONDENSING ENZYME-RELATED"/>
    <property type="match status" value="1"/>
</dbReference>
<feature type="domain" description="EamA" evidence="2">
    <location>
        <begin position="25"/>
        <end position="156"/>
    </location>
</feature>
<dbReference type="SUPFAM" id="SSF103481">
    <property type="entry name" value="Multidrug resistance efflux transporter EmrE"/>
    <property type="match status" value="2"/>
</dbReference>
<evidence type="ECO:0000313" key="3">
    <source>
        <dbReference type="EMBL" id="MBN8196772.1"/>
    </source>
</evidence>
<dbReference type="AlphaFoldDB" id="A0A8I1M7S3"/>
<gene>
    <name evidence="3" type="ORF">JF547_09880</name>
</gene>
<evidence type="ECO:0000259" key="2">
    <source>
        <dbReference type="Pfam" id="PF00892"/>
    </source>
</evidence>
<feature type="transmembrane region" description="Helical" evidence="1">
    <location>
        <begin position="205"/>
        <end position="227"/>
    </location>
</feature>
<sequence>MPAANANSSPTRQNGAPALFPRHVAVMVLALVACSFAGNHVAARLAFENGTGLLLAVLCRSGVALLILISIVTFQHHSIRLPKQLGRWQVLLGVMITVQSLCLYSAVARVPVALALLTANTFPIILALLTWGLGGARPTLKSAALMLFILSGLVLALDLPGILGGGVTVTDEWWLGIAFALTAATALSVAFWVTDHKLAALNGSVRSMFTMLVVFVAMIFAGLGDVLPGGMALPQAGQGWIGLAVLVALYGSAFSVLFITVPRLDMARNASVMNVEPIATLLFGWVILDQMISPIQMVGGLIVVSGIVILTLRKSS</sequence>
<feature type="transmembrane region" description="Helical" evidence="1">
    <location>
        <begin position="239"/>
        <end position="259"/>
    </location>
</feature>
<dbReference type="PANTHER" id="PTHR22911:SF137">
    <property type="entry name" value="SOLUTE CARRIER FAMILY 35 MEMBER G2-RELATED"/>
    <property type="match status" value="1"/>
</dbReference>
<dbReference type="EMBL" id="JAEKJW010000002">
    <property type="protein sequence ID" value="MBN8196772.1"/>
    <property type="molecule type" value="Genomic_DNA"/>
</dbReference>
<evidence type="ECO:0000256" key="1">
    <source>
        <dbReference type="SAM" id="Phobius"/>
    </source>
</evidence>
<feature type="transmembrane region" description="Helical" evidence="1">
    <location>
        <begin position="24"/>
        <end position="47"/>
    </location>
</feature>
<protein>
    <submittedName>
        <fullName evidence="3">DMT family transporter</fullName>
    </submittedName>
</protein>
<keyword evidence="1" id="KW-0812">Transmembrane</keyword>
<proteinExistence type="predicted"/>
<feature type="transmembrane region" description="Helical" evidence="1">
    <location>
        <begin position="294"/>
        <end position="312"/>
    </location>
</feature>
<dbReference type="InterPro" id="IPR000620">
    <property type="entry name" value="EamA_dom"/>
</dbReference>
<evidence type="ECO:0000313" key="4">
    <source>
        <dbReference type="Proteomes" id="UP000664405"/>
    </source>
</evidence>
<accession>A0A8I1M7S3</accession>
<dbReference type="InterPro" id="IPR037185">
    <property type="entry name" value="EmrE-like"/>
</dbReference>
<dbReference type="Pfam" id="PF00892">
    <property type="entry name" value="EamA"/>
    <property type="match status" value="2"/>
</dbReference>
<organism evidence="3 4">
    <name type="scientific">Thalassospira povalilytica</name>
    <dbReference type="NCBI Taxonomy" id="732237"/>
    <lineage>
        <taxon>Bacteria</taxon>
        <taxon>Pseudomonadati</taxon>
        <taxon>Pseudomonadota</taxon>
        <taxon>Alphaproteobacteria</taxon>
        <taxon>Rhodospirillales</taxon>
        <taxon>Thalassospiraceae</taxon>
        <taxon>Thalassospira</taxon>
    </lineage>
</organism>
<name>A0A8I1M7S3_9PROT</name>
<keyword evidence="1" id="KW-0472">Membrane</keyword>
<feature type="transmembrane region" description="Helical" evidence="1">
    <location>
        <begin position="145"/>
        <end position="167"/>
    </location>
</feature>
<feature type="transmembrane region" description="Helical" evidence="1">
    <location>
        <begin position="173"/>
        <end position="193"/>
    </location>
</feature>
<dbReference type="GO" id="GO:0016020">
    <property type="term" value="C:membrane"/>
    <property type="evidence" value="ECO:0007669"/>
    <property type="project" value="InterPro"/>
</dbReference>
<feature type="transmembrane region" description="Helical" evidence="1">
    <location>
        <begin position="53"/>
        <end position="74"/>
    </location>
</feature>
<dbReference type="Proteomes" id="UP000664405">
    <property type="component" value="Unassembled WGS sequence"/>
</dbReference>
<feature type="transmembrane region" description="Helical" evidence="1">
    <location>
        <begin position="86"/>
        <end position="106"/>
    </location>
</feature>
<feature type="transmembrane region" description="Helical" evidence="1">
    <location>
        <begin position="112"/>
        <end position="133"/>
    </location>
</feature>
<reference evidence="3" key="1">
    <citation type="submission" date="2020-12" db="EMBL/GenBank/DDBJ databases">
        <title>Oil enriched cultivation method for isolating marine PHA-producing bacteria.</title>
        <authorList>
            <person name="Zheng W."/>
            <person name="Yu S."/>
            <person name="Huang Y."/>
        </authorList>
    </citation>
    <scope>NUCLEOTIDE SEQUENCE</scope>
    <source>
        <strain evidence="3">SY-2-3</strain>
    </source>
</reference>
<feature type="domain" description="EamA" evidence="2">
    <location>
        <begin position="175"/>
        <end position="311"/>
    </location>
</feature>